<proteinExistence type="predicted"/>
<evidence type="ECO:0000256" key="1">
    <source>
        <dbReference type="SAM" id="MobiDB-lite"/>
    </source>
</evidence>
<name>A0A2N5VBP0_9BASI</name>
<feature type="region of interest" description="Disordered" evidence="1">
    <location>
        <begin position="176"/>
        <end position="195"/>
    </location>
</feature>
<keyword evidence="4" id="KW-1185">Reference proteome</keyword>
<keyword evidence="2" id="KW-0732">Signal</keyword>
<sequence>MTQGSPTFLFVKLALISFYASTSFIQPASSSESNLVATEPLLLGYERGLGCPSASASSPSDLSPLNAERKRLRSGWEHDSISERNPSDSAPIIPVAPHELSNSLKGISTTDKPAPPKHAFDLNVAPEMDEELSEQSPSGSTIDNSPNPRFHMSTGNVVHQMPNSGTSSEAFSRRLHSIPKPSGLGDRGAGTSKQRSGFNKGFSVVGLDEPKAEMKNFKRFPKYNVDLNTAIDIASPFESMIIELDWKIRSGAWQSIEQPGCTMGFYSSETEQDGIQTISWFRGHKQSASLLRQDLVSLTKWMLLSHIMLFIQYNIQQDEQRTRTHALFQWLYSELFKYTTHPPVLGKFPGKPSEYDLTYRPIQQKLIQYLNRVQPRPDNAYTVSLGIVGIWYKSFHQDFWDREFRSDEGFWRKMDTIIKNSDFTKMNSQSWEHLKLDNSNQKSLYKFRIMKIASLIPHENRPQSFPMWEQKRLETPTPSELRIQQRIEELDKRFPAPRSSFICRNLPAVLHTEIVRRYREKYNAAVAVRPSTLGGRSLPVSHITERVTSLLQNINYFHMKLSQILPVQSLEETKNWHEEFLRWFSDKFFSSKGSLPVIGEVAVKFRVGNEKKQGDRALNFADKYGDLQAYWLVYLSQAREDFDMFQYSVTTLGYWYFEARPEFWKHHFQTEAQYYNTMAQVILRTT</sequence>
<protein>
    <submittedName>
        <fullName evidence="3">Uncharacterized protein</fullName>
    </submittedName>
</protein>
<feature type="compositionally biased region" description="Polar residues" evidence="1">
    <location>
        <begin position="134"/>
        <end position="149"/>
    </location>
</feature>
<feature type="region of interest" description="Disordered" evidence="1">
    <location>
        <begin position="127"/>
        <end position="149"/>
    </location>
</feature>
<dbReference type="EMBL" id="PGCJ01000111">
    <property type="protein sequence ID" value="PLW47392.1"/>
    <property type="molecule type" value="Genomic_DNA"/>
</dbReference>
<comment type="caution">
    <text evidence="3">The sequence shown here is derived from an EMBL/GenBank/DDBJ whole genome shotgun (WGS) entry which is preliminary data.</text>
</comment>
<feature type="compositionally biased region" description="Basic and acidic residues" evidence="1">
    <location>
        <begin position="74"/>
        <end position="86"/>
    </location>
</feature>
<feature type="chain" id="PRO_5014969793" evidence="2">
    <location>
        <begin position="31"/>
        <end position="686"/>
    </location>
</feature>
<feature type="region of interest" description="Disordered" evidence="1">
    <location>
        <begin position="73"/>
        <end position="92"/>
    </location>
</feature>
<reference evidence="3 4" key="1">
    <citation type="submission" date="2017-11" db="EMBL/GenBank/DDBJ databases">
        <title>De novo assembly and phasing of dikaryotic genomes from two isolates of Puccinia coronata f. sp. avenae, the causal agent of oat crown rust.</title>
        <authorList>
            <person name="Miller M.E."/>
            <person name="Zhang Y."/>
            <person name="Omidvar V."/>
            <person name="Sperschneider J."/>
            <person name="Schwessinger B."/>
            <person name="Raley C."/>
            <person name="Palmer J.M."/>
            <person name="Garnica D."/>
            <person name="Upadhyaya N."/>
            <person name="Rathjen J."/>
            <person name="Taylor J.M."/>
            <person name="Park R.F."/>
            <person name="Dodds P.N."/>
            <person name="Hirsch C.D."/>
            <person name="Kianian S.F."/>
            <person name="Figueroa M."/>
        </authorList>
    </citation>
    <scope>NUCLEOTIDE SEQUENCE [LARGE SCALE GENOMIC DNA]</scope>
    <source>
        <strain evidence="3">12NC29</strain>
    </source>
</reference>
<accession>A0A2N5VBP0</accession>
<dbReference type="AlphaFoldDB" id="A0A2N5VBP0"/>
<evidence type="ECO:0000313" key="4">
    <source>
        <dbReference type="Proteomes" id="UP000235388"/>
    </source>
</evidence>
<evidence type="ECO:0000256" key="2">
    <source>
        <dbReference type="SAM" id="SignalP"/>
    </source>
</evidence>
<dbReference type="OrthoDB" id="2506983at2759"/>
<dbReference type="Proteomes" id="UP000235388">
    <property type="component" value="Unassembled WGS sequence"/>
</dbReference>
<organism evidence="3 4">
    <name type="scientific">Puccinia coronata f. sp. avenae</name>
    <dbReference type="NCBI Taxonomy" id="200324"/>
    <lineage>
        <taxon>Eukaryota</taxon>
        <taxon>Fungi</taxon>
        <taxon>Dikarya</taxon>
        <taxon>Basidiomycota</taxon>
        <taxon>Pucciniomycotina</taxon>
        <taxon>Pucciniomycetes</taxon>
        <taxon>Pucciniales</taxon>
        <taxon>Pucciniaceae</taxon>
        <taxon>Puccinia</taxon>
    </lineage>
</organism>
<feature type="signal peptide" evidence="2">
    <location>
        <begin position="1"/>
        <end position="30"/>
    </location>
</feature>
<gene>
    <name evidence="3" type="ORF">PCANC_05850</name>
</gene>
<evidence type="ECO:0000313" key="3">
    <source>
        <dbReference type="EMBL" id="PLW47392.1"/>
    </source>
</evidence>